<evidence type="ECO:0000256" key="2">
    <source>
        <dbReference type="SAM" id="MobiDB-lite"/>
    </source>
</evidence>
<keyword evidence="5" id="KW-1185">Reference proteome</keyword>
<feature type="compositionally biased region" description="Polar residues" evidence="2">
    <location>
        <begin position="1"/>
        <end position="14"/>
    </location>
</feature>
<keyword evidence="1" id="KW-0175">Coiled coil</keyword>
<comment type="caution">
    <text evidence="4">The sequence shown here is derived from an EMBL/GenBank/DDBJ whole genome shotgun (WGS) entry which is preliminary data.</text>
</comment>
<dbReference type="Gene3D" id="1.20.5.170">
    <property type="match status" value="1"/>
</dbReference>
<evidence type="ECO:0000313" key="4">
    <source>
        <dbReference type="EMBL" id="TGO81844.1"/>
    </source>
</evidence>
<name>A0A4Z1KEA9_9HELO</name>
<feature type="transmembrane region" description="Helical" evidence="3">
    <location>
        <begin position="82"/>
        <end position="100"/>
    </location>
</feature>
<dbReference type="Proteomes" id="UP000297280">
    <property type="component" value="Unassembled WGS sequence"/>
</dbReference>
<gene>
    <name evidence="4" type="ORF">BPOR_0996g00010</name>
</gene>
<sequence length="174" mass="20273">MASPNNMQPLALSNSEKEPLRNSTLNTDDDDDEMPAITNAMYIAELKQQIAELKQQIVDLQQRIVDLQQRNVNLEQRNVNQMSFALVLVFFALMFCVLGAKTRFVNCTGMRLAYTYNDTTLRRLRYTTKVQDTNVWIALDSWWTESLLFWIPKYGVMVGAWSIFHYFKTCDLEL</sequence>
<evidence type="ECO:0000313" key="5">
    <source>
        <dbReference type="Proteomes" id="UP000297280"/>
    </source>
</evidence>
<keyword evidence="3" id="KW-1133">Transmembrane helix</keyword>
<reference evidence="4 5" key="1">
    <citation type="submission" date="2017-12" db="EMBL/GenBank/DDBJ databases">
        <title>Comparative genomics of Botrytis spp.</title>
        <authorList>
            <person name="Valero-Jimenez C.A."/>
            <person name="Tapia P."/>
            <person name="Veloso J."/>
            <person name="Silva-Moreno E."/>
            <person name="Staats M."/>
            <person name="Valdes J.H."/>
            <person name="Van Kan J.A.L."/>
        </authorList>
    </citation>
    <scope>NUCLEOTIDE SEQUENCE [LARGE SCALE GENOMIC DNA]</scope>
    <source>
        <strain evidence="4 5">MUCL3349</strain>
    </source>
</reference>
<keyword evidence="3" id="KW-0472">Membrane</keyword>
<evidence type="ECO:0000256" key="1">
    <source>
        <dbReference type="SAM" id="Coils"/>
    </source>
</evidence>
<accession>A0A4Z1KEA9</accession>
<evidence type="ECO:0000256" key="3">
    <source>
        <dbReference type="SAM" id="Phobius"/>
    </source>
</evidence>
<protein>
    <submittedName>
        <fullName evidence="4">Uncharacterized protein</fullName>
    </submittedName>
</protein>
<dbReference type="AlphaFoldDB" id="A0A4Z1KEA9"/>
<dbReference type="EMBL" id="PQXO01000990">
    <property type="protein sequence ID" value="TGO81844.1"/>
    <property type="molecule type" value="Genomic_DNA"/>
</dbReference>
<dbReference type="CDD" id="cd14686">
    <property type="entry name" value="bZIP"/>
    <property type="match status" value="1"/>
</dbReference>
<feature type="region of interest" description="Disordered" evidence="2">
    <location>
        <begin position="1"/>
        <end position="33"/>
    </location>
</feature>
<keyword evidence="3" id="KW-0812">Transmembrane</keyword>
<organism evidence="4 5">
    <name type="scientific">Botrytis porri</name>
    <dbReference type="NCBI Taxonomy" id="87229"/>
    <lineage>
        <taxon>Eukaryota</taxon>
        <taxon>Fungi</taxon>
        <taxon>Dikarya</taxon>
        <taxon>Ascomycota</taxon>
        <taxon>Pezizomycotina</taxon>
        <taxon>Leotiomycetes</taxon>
        <taxon>Helotiales</taxon>
        <taxon>Sclerotiniaceae</taxon>
        <taxon>Botrytis</taxon>
    </lineage>
</organism>
<proteinExistence type="predicted"/>
<feature type="coiled-coil region" evidence="1">
    <location>
        <begin position="43"/>
        <end position="77"/>
    </location>
</feature>